<reference evidence="1" key="1">
    <citation type="journal article" date="2013" name="Genetics">
        <title>The draft genome and transcriptome of Panagrellus redivivus are shaped by the harsh demands of a free-living lifestyle.</title>
        <authorList>
            <person name="Srinivasan J."/>
            <person name="Dillman A.R."/>
            <person name="Macchietto M.G."/>
            <person name="Heikkinen L."/>
            <person name="Lakso M."/>
            <person name="Fracchia K.M."/>
            <person name="Antoshechkin I."/>
            <person name="Mortazavi A."/>
            <person name="Wong G."/>
            <person name="Sternberg P.W."/>
        </authorList>
    </citation>
    <scope>NUCLEOTIDE SEQUENCE [LARGE SCALE GENOMIC DNA]</scope>
    <source>
        <strain evidence="1">MT8872</strain>
    </source>
</reference>
<evidence type="ECO:0000313" key="1">
    <source>
        <dbReference type="Proteomes" id="UP000492821"/>
    </source>
</evidence>
<dbReference type="Pfam" id="PF20180">
    <property type="entry name" value="UQCC2_CBP6"/>
    <property type="match status" value="1"/>
</dbReference>
<proteinExistence type="predicted"/>
<keyword evidence="1" id="KW-1185">Reference proteome</keyword>
<name>A0A7E5A1V0_PANRE</name>
<sequence length="121" mass="13724">MAYMYKNFMRAIAKWPRDPHKGEARNLLPYLQNQVNIAFKQAPAPPPMALCERRLKALNELLENKHVTDFPNNYKTGMFGLGLKQLEETNSDAIRNTIGLGAPKEGFFKSLFGQKKAVENA</sequence>
<reference evidence="2" key="2">
    <citation type="submission" date="2020-10" db="UniProtKB">
        <authorList>
            <consortium name="WormBaseParasite"/>
        </authorList>
    </citation>
    <scope>IDENTIFICATION</scope>
</reference>
<organism evidence="1 2">
    <name type="scientific">Panagrellus redivivus</name>
    <name type="common">Microworm</name>
    <dbReference type="NCBI Taxonomy" id="6233"/>
    <lineage>
        <taxon>Eukaryota</taxon>
        <taxon>Metazoa</taxon>
        <taxon>Ecdysozoa</taxon>
        <taxon>Nematoda</taxon>
        <taxon>Chromadorea</taxon>
        <taxon>Rhabditida</taxon>
        <taxon>Tylenchina</taxon>
        <taxon>Panagrolaimomorpha</taxon>
        <taxon>Panagrolaimoidea</taxon>
        <taxon>Panagrolaimidae</taxon>
        <taxon>Panagrellus</taxon>
    </lineage>
</organism>
<accession>A0A7E5A1V0</accession>
<protein>
    <submittedName>
        <fullName evidence="2">Ubiquinol-cytochrome-c reductase complex assembly factor 2</fullName>
    </submittedName>
</protein>
<dbReference type="AlphaFoldDB" id="A0A7E5A1V0"/>
<evidence type="ECO:0000313" key="2">
    <source>
        <dbReference type="WBParaSite" id="Pan_g8687.t1"/>
    </source>
</evidence>
<dbReference type="WBParaSite" id="Pan_g8687.t1">
    <property type="protein sequence ID" value="Pan_g8687.t1"/>
    <property type="gene ID" value="Pan_g8687"/>
</dbReference>
<dbReference type="Proteomes" id="UP000492821">
    <property type="component" value="Unassembled WGS sequence"/>
</dbReference>